<keyword evidence="3" id="KW-1185">Reference proteome</keyword>
<accession>A0ABS5DTL6</accession>
<dbReference type="RefSeq" id="WP_210806320.1">
    <property type="nucleotide sequence ID" value="NZ_JAGQDG010000001.1"/>
</dbReference>
<dbReference type="Proteomes" id="UP000672097">
    <property type="component" value="Unassembled WGS sequence"/>
</dbReference>
<dbReference type="EMBL" id="JAGQDG010000001">
    <property type="protein sequence ID" value="MBQ0934455.1"/>
    <property type="molecule type" value="Genomic_DNA"/>
</dbReference>
<evidence type="ECO:0000313" key="3">
    <source>
        <dbReference type="Proteomes" id="UP000672097"/>
    </source>
</evidence>
<proteinExistence type="predicted"/>
<protein>
    <submittedName>
        <fullName evidence="2">Uncharacterized protein</fullName>
    </submittedName>
</protein>
<name>A0ABS5DTL6_9BURK</name>
<feature type="signal peptide" evidence="1">
    <location>
        <begin position="1"/>
        <end position="20"/>
    </location>
</feature>
<gene>
    <name evidence="2" type="ORF">KAK11_03865</name>
</gene>
<reference evidence="2 3" key="1">
    <citation type="submission" date="2021-04" db="EMBL/GenBank/DDBJ databases">
        <title>The genome sequence of type strain Ideonella paludis KCTC 32238.</title>
        <authorList>
            <person name="Liu Y."/>
        </authorList>
    </citation>
    <scope>NUCLEOTIDE SEQUENCE [LARGE SCALE GENOMIC DNA]</scope>
    <source>
        <strain evidence="2 3">KCTC 32238</strain>
    </source>
</reference>
<sequence length="175" mass="18744">MSIRSTLTLATLMLAGVAQAQSTPIQQWQIIEGKGLTDNYVFLGMTRKQAVSVNRDCRGKVSRCSFQPQDGSGTLLDTPTVTLNFDAKNKVSSIDINQGGRAIQWPTTAGAVDSMTADQVKALYPGSTLVRGDSGDATVTAAMQGYVFNQDFSCAPFEPCSPLVLHSIVKPKKAR</sequence>
<keyword evidence="1" id="KW-0732">Signal</keyword>
<evidence type="ECO:0000313" key="2">
    <source>
        <dbReference type="EMBL" id="MBQ0934455.1"/>
    </source>
</evidence>
<organism evidence="2 3">
    <name type="scientific">Ideonella paludis</name>
    <dbReference type="NCBI Taxonomy" id="1233411"/>
    <lineage>
        <taxon>Bacteria</taxon>
        <taxon>Pseudomonadati</taxon>
        <taxon>Pseudomonadota</taxon>
        <taxon>Betaproteobacteria</taxon>
        <taxon>Burkholderiales</taxon>
        <taxon>Sphaerotilaceae</taxon>
        <taxon>Ideonella</taxon>
    </lineage>
</organism>
<comment type="caution">
    <text evidence="2">The sequence shown here is derived from an EMBL/GenBank/DDBJ whole genome shotgun (WGS) entry which is preliminary data.</text>
</comment>
<evidence type="ECO:0000256" key="1">
    <source>
        <dbReference type="SAM" id="SignalP"/>
    </source>
</evidence>
<feature type="chain" id="PRO_5046582102" evidence="1">
    <location>
        <begin position="21"/>
        <end position="175"/>
    </location>
</feature>